<dbReference type="Proteomes" id="UP000054559">
    <property type="component" value="Unassembled WGS sequence"/>
</dbReference>
<reference evidence="2" key="1">
    <citation type="journal article" date="2010" name="Genome Res.">
        <title>Population genomic sequencing of Coccidioides fungi reveals recent hybridization and transposon control.</title>
        <authorList>
            <person name="Neafsey D.E."/>
            <person name="Barker B.M."/>
            <person name="Sharpton T.J."/>
            <person name="Stajich J.E."/>
            <person name="Park D.J."/>
            <person name="Whiston E."/>
            <person name="Hung C.-Y."/>
            <person name="McMahan C."/>
            <person name="White J."/>
            <person name="Sykes S."/>
            <person name="Heiman D."/>
            <person name="Young S."/>
            <person name="Zeng Q."/>
            <person name="Abouelleil A."/>
            <person name="Aftuck L."/>
            <person name="Bessette D."/>
            <person name="Brown A."/>
            <person name="FitzGerald M."/>
            <person name="Lui A."/>
            <person name="Macdonald J.P."/>
            <person name="Priest M."/>
            <person name="Orbach M.J."/>
            <person name="Galgiani J.N."/>
            <person name="Kirkland T.N."/>
            <person name="Cole G.T."/>
            <person name="Birren B.W."/>
            <person name="Henn M.R."/>
            <person name="Taylor J.W."/>
            <person name="Rounsley S.D."/>
        </authorList>
    </citation>
    <scope>NUCLEOTIDE SEQUENCE [LARGE SCALE GENOMIC DNA]</scope>
    <source>
        <strain evidence="2">RMSCC 3703</strain>
    </source>
</reference>
<organism evidence="1 2">
    <name type="scientific">Coccidioides immitis RMSCC 3703</name>
    <dbReference type="NCBI Taxonomy" id="454286"/>
    <lineage>
        <taxon>Eukaryota</taxon>
        <taxon>Fungi</taxon>
        <taxon>Dikarya</taxon>
        <taxon>Ascomycota</taxon>
        <taxon>Pezizomycotina</taxon>
        <taxon>Eurotiomycetes</taxon>
        <taxon>Eurotiomycetidae</taxon>
        <taxon>Onygenales</taxon>
        <taxon>Onygenaceae</taxon>
        <taxon>Coccidioides</taxon>
    </lineage>
</organism>
<protein>
    <submittedName>
        <fullName evidence="1">Uncharacterized protein</fullName>
    </submittedName>
</protein>
<proteinExistence type="predicted"/>
<dbReference type="EMBL" id="DS268205">
    <property type="protein sequence ID" value="KMU81589.1"/>
    <property type="molecule type" value="Genomic_DNA"/>
</dbReference>
<accession>A0A0J8R988</accession>
<name>A0A0J8R988_COCIT</name>
<sequence>MSGAFIELQTNLMHLPLQRTSLAVYEYANSELELAFQKEKDMSVACTEDAQLEETVIQIASNGSVSPDILSWAQLIINDLNSITCGDGYFTSSDIHDDLHGYQNMILCPRSEVQQ</sequence>
<evidence type="ECO:0000313" key="2">
    <source>
        <dbReference type="Proteomes" id="UP000054559"/>
    </source>
</evidence>
<dbReference type="AlphaFoldDB" id="A0A0J8R988"/>
<gene>
    <name evidence="1" type="ORF">CISG_09202</name>
</gene>
<evidence type="ECO:0000313" key="1">
    <source>
        <dbReference type="EMBL" id="KMU81589.1"/>
    </source>
</evidence>